<evidence type="ECO:0000256" key="1">
    <source>
        <dbReference type="SAM" id="SignalP"/>
    </source>
</evidence>
<name>A0A538SI92_UNCEI</name>
<feature type="signal peptide" evidence="1">
    <location>
        <begin position="1"/>
        <end position="34"/>
    </location>
</feature>
<comment type="caution">
    <text evidence="2">The sequence shown here is derived from an EMBL/GenBank/DDBJ whole genome shotgun (WGS) entry which is preliminary data.</text>
</comment>
<dbReference type="InterPro" id="IPR010281">
    <property type="entry name" value="DUF885"/>
</dbReference>
<organism evidence="2 3">
    <name type="scientific">Eiseniibacteriota bacterium</name>
    <dbReference type="NCBI Taxonomy" id="2212470"/>
    <lineage>
        <taxon>Bacteria</taxon>
        <taxon>Candidatus Eiseniibacteriota</taxon>
    </lineage>
</organism>
<dbReference type="AlphaFoldDB" id="A0A538SI92"/>
<dbReference type="PANTHER" id="PTHR33361">
    <property type="entry name" value="GLR0591 PROTEIN"/>
    <property type="match status" value="1"/>
</dbReference>
<accession>A0A538SI92</accession>
<feature type="chain" id="PRO_5021956905" evidence="1">
    <location>
        <begin position="35"/>
        <end position="607"/>
    </location>
</feature>
<evidence type="ECO:0000313" key="3">
    <source>
        <dbReference type="Proteomes" id="UP000320184"/>
    </source>
</evidence>
<dbReference type="Proteomes" id="UP000320184">
    <property type="component" value="Unassembled WGS sequence"/>
</dbReference>
<keyword evidence="1" id="KW-0732">Signal</keyword>
<proteinExistence type="predicted"/>
<protein>
    <submittedName>
        <fullName evidence="2">DUF885 domain-containing protein</fullName>
    </submittedName>
</protein>
<reference evidence="2 3" key="1">
    <citation type="journal article" date="2019" name="Nat. Microbiol.">
        <title>Mediterranean grassland soil C-N compound turnover is dependent on rainfall and depth, and is mediated by genomically divergent microorganisms.</title>
        <authorList>
            <person name="Diamond S."/>
            <person name="Andeer P.F."/>
            <person name="Li Z."/>
            <person name="Crits-Christoph A."/>
            <person name="Burstein D."/>
            <person name="Anantharaman K."/>
            <person name="Lane K.R."/>
            <person name="Thomas B.C."/>
            <person name="Pan C."/>
            <person name="Northen T.R."/>
            <person name="Banfield J.F."/>
        </authorList>
    </citation>
    <scope>NUCLEOTIDE SEQUENCE [LARGE SCALE GENOMIC DNA]</scope>
    <source>
        <strain evidence="2">WS_3</strain>
    </source>
</reference>
<dbReference type="EMBL" id="VBOT01000081">
    <property type="protein sequence ID" value="TMQ51090.1"/>
    <property type="molecule type" value="Genomic_DNA"/>
</dbReference>
<sequence length="607" mass="67659">MFRTLVIPRSRLPRHLILGLALAMATASAPGALAGSAPPSTPAPAEWVQRSNANAQVLLDVMARLGPESASRFGVPGYDEAISDLTPGYEDRALAAGRKAVATLKERLAGEQDPLVKQDLEILIHAAEEHIEGAELDHKLVMPFFSATSTVFQGVRVLLDDQVAPERRKAALVRLRRYAGMEKGYEPFAKLAEARIRERMAPGLLGPVKEEVEKELANSATYVAGIGKLFEKYQIEGYSQPYAELKKQLAAYDEFVKAEILPKARTDFRLPPELYAFRLKESGVDMPVPELMDRAQVAFQEIQNEMACLAPLVAKEKGWKLTDYRDVIRELKKNQVAGDAILPLYQRRIQDMERIIRDHKICTLPQRPMQVKLASEAESAAIPAPNMRPPRLIGNTGELGTFVLPLRIPGKSGQGKLEFDDFTDEAMSWPLTAHEGRPGHDLQFASVVEKGVSLARALFSFNSTNIEGWGLYAEAEAQPFEPLDGQLCTLQFRLLRAARAFLDPGLQTGAITKEEAARILRDEVMMSEAMTQQEVERYTFWAPAQAPAYFVGYSRLLEIREEAQRKLGPRFDRQRFNDFVLAQGMVPPSLLRQAVQEHFIPDQTASN</sequence>
<dbReference type="Pfam" id="PF05960">
    <property type="entry name" value="DUF885"/>
    <property type="match status" value="1"/>
</dbReference>
<evidence type="ECO:0000313" key="2">
    <source>
        <dbReference type="EMBL" id="TMQ51090.1"/>
    </source>
</evidence>
<dbReference type="PANTHER" id="PTHR33361:SF2">
    <property type="entry name" value="DUF885 DOMAIN-CONTAINING PROTEIN"/>
    <property type="match status" value="1"/>
</dbReference>
<gene>
    <name evidence="2" type="ORF">E6K73_06740</name>
</gene>